<accession>C2MC41</accession>
<evidence type="ECO:0000256" key="3">
    <source>
        <dbReference type="SAM" id="SignalP"/>
    </source>
</evidence>
<dbReference type="RefSeq" id="WP_007365453.1">
    <property type="nucleotide sequence ID" value="NZ_ACLR01000170.1"/>
</dbReference>
<dbReference type="InterPro" id="IPR052574">
    <property type="entry name" value="CDIRP"/>
</dbReference>
<keyword evidence="2" id="KW-0677">Repeat</keyword>
<evidence type="ECO:0000313" key="5">
    <source>
        <dbReference type="Proteomes" id="UP000003303"/>
    </source>
</evidence>
<dbReference type="Proteomes" id="UP000003303">
    <property type="component" value="Unassembled WGS sequence"/>
</dbReference>
<dbReference type="AlphaFoldDB" id="C2MC41"/>
<evidence type="ECO:0000256" key="1">
    <source>
        <dbReference type="ARBA" id="ARBA00022614"/>
    </source>
</evidence>
<dbReference type="InterPro" id="IPR032675">
    <property type="entry name" value="LRR_dom_sf"/>
</dbReference>
<dbReference type="PANTHER" id="PTHR47566">
    <property type="match status" value="1"/>
</dbReference>
<reference evidence="4 5" key="1">
    <citation type="submission" date="2009-04" db="EMBL/GenBank/DDBJ databases">
        <authorList>
            <person name="Sebastian Y."/>
            <person name="Madupu R."/>
            <person name="Durkin A.S."/>
            <person name="Torralba M."/>
            <person name="Methe B."/>
            <person name="Sutton G.G."/>
            <person name="Strausberg R.L."/>
            <person name="Nelson K.E."/>
        </authorList>
    </citation>
    <scope>NUCLEOTIDE SEQUENCE [LARGE SCALE GENOMIC DNA]</scope>
    <source>
        <strain evidence="4 5">60-3</strain>
    </source>
</reference>
<protein>
    <recommendedName>
        <fullName evidence="6">Leucine Rich Repeat protein</fullName>
    </recommendedName>
</protein>
<dbReference type="PANTHER" id="PTHR47566:SF1">
    <property type="entry name" value="PROTEIN NUD1"/>
    <property type="match status" value="1"/>
</dbReference>
<comment type="caution">
    <text evidence="4">The sequence shown here is derived from an EMBL/GenBank/DDBJ whole genome shotgun (WGS) entry which is preliminary data.</text>
</comment>
<dbReference type="eggNOG" id="COG4886">
    <property type="taxonomic scope" value="Bacteria"/>
</dbReference>
<evidence type="ECO:0000256" key="2">
    <source>
        <dbReference type="ARBA" id="ARBA00022737"/>
    </source>
</evidence>
<dbReference type="OrthoDB" id="1014793at2"/>
<sequence>MSKHLRIWLFAILGTLLASTTLLAQGVITMTTSKRVGETILLKVVANGNVSIEGALENGEMSEDGFKFYTTKNQTITIRGDVTELDCNENQLTCLNVSKNTALKLLDCSWNQLTSLDMSKNTALETLYCNDNKLTSLDVSKNTALDLLYCSNNKLTNLNISGCARLRIIACDSNYIKGKAMTKLVNSLPNRRGMYCGIIYLVDRSSKKKDKNSCSDADVTISEKKNWRVL</sequence>
<name>C2MC41_9PORP</name>
<gene>
    <name evidence="4" type="ORF">PORUE0001_0818</name>
</gene>
<evidence type="ECO:0008006" key="6">
    <source>
        <dbReference type="Google" id="ProtNLM"/>
    </source>
</evidence>
<evidence type="ECO:0000313" key="4">
    <source>
        <dbReference type="EMBL" id="EEK16654.1"/>
    </source>
</evidence>
<feature type="signal peptide" evidence="3">
    <location>
        <begin position="1"/>
        <end position="24"/>
    </location>
</feature>
<proteinExistence type="predicted"/>
<dbReference type="GO" id="GO:0035591">
    <property type="term" value="F:signaling adaptor activity"/>
    <property type="evidence" value="ECO:0007669"/>
    <property type="project" value="TreeGrafter"/>
</dbReference>
<dbReference type="EMBL" id="ACLR01000170">
    <property type="protein sequence ID" value="EEK16654.1"/>
    <property type="molecule type" value="Genomic_DNA"/>
</dbReference>
<feature type="chain" id="PRO_5002914831" description="Leucine Rich Repeat protein" evidence="3">
    <location>
        <begin position="25"/>
        <end position="230"/>
    </location>
</feature>
<dbReference type="SUPFAM" id="SSF52058">
    <property type="entry name" value="L domain-like"/>
    <property type="match status" value="1"/>
</dbReference>
<dbReference type="STRING" id="596327.PORUE0001_0818"/>
<dbReference type="Gene3D" id="3.80.10.10">
    <property type="entry name" value="Ribonuclease Inhibitor"/>
    <property type="match status" value="1"/>
</dbReference>
<keyword evidence="5" id="KW-1185">Reference proteome</keyword>
<keyword evidence="3" id="KW-0732">Signal</keyword>
<organism evidence="4 5">
    <name type="scientific">Porphyromonas uenonis 60-3</name>
    <dbReference type="NCBI Taxonomy" id="596327"/>
    <lineage>
        <taxon>Bacteria</taxon>
        <taxon>Pseudomonadati</taxon>
        <taxon>Bacteroidota</taxon>
        <taxon>Bacteroidia</taxon>
        <taxon>Bacteroidales</taxon>
        <taxon>Porphyromonadaceae</taxon>
        <taxon>Porphyromonas</taxon>
    </lineage>
</organism>
<keyword evidence="1" id="KW-0433">Leucine-rich repeat</keyword>